<name>A0AAD8H3A6_9APIA</name>
<evidence type="ECO:0000313" key="3">
    <source>
        <dbReference type="Proteomes" id="UP001237642"/>
    </source>
</evidence>
<proteinExistence type="predicted"/>
<evidence type="ECO:0000313" key="2">
    <source>
        <dbReference type="EMBL" id="KAK1358855.1"/>
    </source>
</evidence>
<reference evidence="2" key="2">
    <citation type="submission" date="2023-05" db="EMBL/GenBank/DDBJ databases">
        <authorList>
            <person name="Schelkunov M.I."/>
        </authorList>
    </citation>
    <scope>NUCLEOTIDE SEQUENCE</scope>
    <source>
        <strain evidence="2">Hsosn_3</strain>
        <tissue evidence="2">Leaf</tissue>
    </source>
</reference>
<sequence length="314" mass="35784">MICALRLSMLNLSEFSRGKTLKRLPQEGLVSVIQHINARFPGEYNPICRVYTIFEERNGVARFMVQYGMENFTELVEVYLFLQRLRELIDVDFGWGPHIESLQAQPNYGRGEVIDDPKPKKRKRAVIEEREYAALIKLTEMVAYLENLVDSQLFKLEAQHEAFCLKADPIFAFKASETAQKEDQVNSGIPPAVRNKKFRHRGPSNLKGRSKDYGSVALNSMASLLKEKFHKQVPTAMPNPLLHDSSLPATTLDDQKFDPVEFLTLAVNNMQDKPLSSDGFMNVEDVLLEMALYDDILMAQTNYITTLGQIYLSD</sequence>
<reference evidence="2" key="1">
    <citation type="submission" date="2023-02" db="EMBL/GenBank/DDBJ databases">
        <title>Genome of toxic invasive species Heracleum sosnowskyi carries increased number of genes despite the absence of recent whole-genome duplications.</title>
        <authorList>
            <person name="Schelkunov M."/>
            <person name="Shtratnikova V."/>
            <person name="Makarenko M."/>
            <person name="Klepikova A."/>
            <person name="Omelchenko D."/>
            <person name="Novikova G."/>
            <person name="Obukhova E."/>
            <person name="Bogdanov V."/>
            <person name="Penin A."/>
            <person name="Logacheva M."/>
        </authorList>
    </citation>
    <scope>NUCLEOTIDE SEQUENCE</scope>
    <source>
        <strain evidence="2">Hsosn_3</strain>
        <tissue evidence="2">Leaf</tissue>
    </source>
</reference>
<evidence type="ECO:0000256" key="1">
    <source>
        <dbReference type="SAM" id="MobiDB-lite"/>
    </source>
</evidence>
<feature type="region of interest" description="Disordered" evidence="1">
    <location>
        <begin position="182"/>
        <end position="211"/>
    </location>
</feature>
<dbReference type="AlphaFoldDB" id="A0AAD8H3A6"/>
<protein>
    <submittedName>
        <fullName evidence="2">Uncharacterized protein</fullName>
    </submittedName>
</protein>
<gene>
    <name evidence="2" type="ORF">POM88_043329</name>
</gene>
<accession>A0AAD8H3A6</accession>
<dbReference type="EMBL" id="JAUIZM010000010">
    <property type="protein sequence ID" value="KAK1358855.1"/>
    <property type="molecule type" value="Genomic_DNA"/>
</dbReference>
<organism evidence="2 3">
    <name type="scientific">Heracleum sosnowskyi</name>
    <dbReference type="NCBI Taxonomy" id="360622"/>
    <lineage>
        <taxon>Eukaryota</taxon>
        <taxon>Viridiplantae</taxon>
        <taxon>Streptophyta</taxon>
        <taxon>Embryophyta</taxon>
        <taxon>Tracheophyta</taxon>
        <taxon>Spermatophyta</taxon>
        <taxon>Magnoliopsida</taxon>
        <taxon>eudicotyledons</taxon>
        <taxon>Gunneridae</taxon>
        <taxon>Pentapetalae</taxon>
        <taxon>asterids</taxon>
        <taxon>campanulids</taxon>
        <taxon>Apiales</taxon>
        <taxon>Apiaceae</taxon>
        <taxon>Apioideae</taxon>
        <taxon>apioid superclade</taxon>
        <taxon>Tordylieae</taxon>
        <taxon>Tordyliinae</taxon>
        <taxon>Heracleum</taxon>
    </lineage>
</organism>
<comment type="caution">
    <text evidence="2">The sequence shown here is derived from an EMBL/GenBank/DDBJ whole genome shotgun (WGS) entry which is preliminary data.</text>
</comment>
<dbReference type="Proteomes" id="UP001237642">
    <property type="component" value="Unassembled WGS sequence"/>
</dbReference>
<keyword evidence="3" id="KW-1185">Reference proteome</keyword>